<dbReference type="EMBL" id="JAABOA010000471">
    <property type="protein sequence ID" value="KAF9584216.1"/>
    <property type="molecule type" value="Genomic_DNA"/>
</dbReference>
<dbReference type="AlphaFoldDB" id="A0A9P6KGL9"/>
<organism evidence="2 3">
    <name type="scientific">Lunasporangiospora selenospora</name>
    <dbReference type="NCBI Taxonomy" id="979761"/>
    <lineage>
        <taxon>Eukaryota</taxon>
        <taxon>Fungi</taxon>
        <taxon>Fungi incertae sedis</taxon>
        <taxon>Mucoromycota</taxon>
        <taxon>Mortierellomycotina</taxon>
        <taxon>Mortierellomycetes</taxon>
        <taxon>Mortierellales</taxon>
        <taxon>Mortierellaceae</taxon>
        <taxon>Lunasporangiospora</taxon>
    </lineage>
</organism>
<name>A0A9P6KGL9_9FUNG</name>
<protein>
    <submittedName>
        <fullName evidence="2">Uncharacterized protein</fullName>
    </submittedName>
</protein>
<dbReference type="SUPFAM" id="SSF52047">
    <property type="entry name" value="RNI-like"/>
    <property type="match status" value="1"/>
</dbReference>
<comment type="caution">
    <text evidence="2">The sequence shown here is derived from an EMBL/GenBank/DDBJ whole genome shotgun (WGS) entry which is preliminary data.</text>
</comment>
<reference evidence="2" key="1">
    <citation type="journal article" date="2020" name="Fungal Divers.">
        <title>Resolving the Mortierellaceae phylogeny through synthesis of multi-gene phylogenetics and phylogenomics.</title>
        <authorList>
            <person name="Vandepol N."/>
            <person name="Liber J."/>
            <person name="Desiro A."/>
            <person name="Na H."/>
            <person name="Kennedy M."/>
            <person name="Barry K."/>
            <person name="Grigoriev I.V."/>
            <person name="Miller A.N."/>
            <person name="O'Donnell K."/>
            <person name="Stajich J.E."/>
            <person name="Bonito G."/>
        </authorList>
    </citation>
    <scope>NUCLEOTIDE SEQUENCE</scope>
    <source>
        <strain evidence="2">KOD1015</strain>
    </source>
</reference>
<feature type="compositionally biased region" description="Low complexity" evidence="1">
    <location>
        <begin position="469"/>
        <end position="493"/>
    </location>
</feature>
<dbReference type="Gene3D" id="3.80.10.10">
    <property type="entry name" value="Ribonuclease Inhibitor"/>
    <property type="match status" value="1"/>
</dbReference>
<feature type="region of interest" description="Disordered" evidence="1">
    <location>
        <begin position="402"/>
        <end position="507"/>
    </location>
</feature>
<feature type="compositionally biased region" description="Basic and acidic residues" evidence="1">
    <location>
        <begin position="427"/>
        <end position="462"/>
    </location>
</feature>
<gene>
    <name evidence="2" type="ORF">BGW38_007209</name>
</gene>
<accession>A0A9P6KGL9</accession>
<dbReference type="OrthoDB" id="2384330at2759"/>
<dbReference type="InterPro" id="IPR032675">
    <property type="entry name" value="LRR_dom_sf"/>
</dbReference>
<evidence type="ECO:0000313" key="2">
    <source>
        <dbReference type="EMBL" id="KAF9584216.1"/>
    </source>
</evidence>
<evidence type="ECO:0000313" key="3">
    <source>
        <dbReference type="Proteomes" id="UP000780801"/>
    </source>
</evidence>
<keyword evidence="3" id="KW-1185">Reference proteome</keyword>
<proteinExistence type="predicted"/>
<evidence type="ECO:0000256" key="1">
    <source>
        <dbReference type="SAM" id="MobiDB-lite"/>
    </source>
</evidence>
<dbReference type="Proteomes" id="UP000780801">
    <property type="component" value="Unassembled WGS sequence"/>
</dbReference>
<sequence>MDLQNPHPLQLPEIILRIGRFIPFWFEDPDSLKTVNLYPSNFLKCLSVNRLWRKTLLPLFWIAFDDRVFEEYPRLPRWLVRQYSHNLRFCEIHFDQQPLQYLNDIQLQELTLCQWVAEDAATQIVLQSPGLRLLSWDCSLTGEREMREQDYKALYGLNRLRVLRLQGWRLDHRKLLPLFSHNHYTLQELSLEDMGGFDDPTSWTQLFSLTLLEIDCRWNQSNSALAHLVGFCPALKSLALNLYPECDLVLIASMARQSCLELDSLICVEPYNHFQSTTFLKVESHAQLIRDMTHRPNQLKRYKMAIETLDETILNALLAHSESLESIELFICGDQPFIFTNANTLLERCPNLKQFCLYNYLVDWGLDLGIEVLKGDWACKGLEILELDGFACRMRNELNDGADAGLEEEEERTEGHQEETFEQLPSEQDHSEQSENRPVEQEDRNSNGPEDVRHETESEHARTLTTSHGSVQESESSLQQQGSSQVNVQQSEGTLSNSNSQEHEPHLQSCDLNEMLELNLQEGESEVDNLNDNACLIAPDRLEQDDDISRSDHPFSSTGLLDSIDQWSTAEQNQMEVARLQYRKIAPKDPFQNDTILEGWRLCRLWWTRSPNSFLATSRGKRFKDTLLTKLNSLPRLKQFILNTNNYERT</sequence>